<dbReference type="Proteomes" id="UP001140453">
    <property type="component" value="Unassembled WGS sequence"/>
</dbReference>
<feature type="region of interest" description="Disordered" evidence="1">
    <location>
        <begin position="233"/>
        <end position="257"/>
    </location>
</feature>
<proteinExistence type="predicted"/>
<evidence type="ECO:0000256" key="1">
    <source>
        <dbReference type="SAM" id="MobiDB-lite"/>
    </source>
</evidence>
<reference evidence="2" key="1">
    <citation type="submission" date="2022-10" db="EMBL/GenBank/DDBJ databases">
        <title>Tapping the CABI collections for fungal endophytes: first genome assemblies for Collariella, Neodidymelliopsis, Ascochyta clinopodiicola, Didymella pomorum, Didymosphaeria variabile, Neocosmospora piperis and Neocucurbitaria cava.</title>
        <authorList>
            <person name="Hill R."/>
        </authorList>
    </citation>
    <scope>NUCLEOTIDE SEQUENCE</scope>
    <source>
        <strain evidence="2">IMI 355082</strain>
    </source>
</reference>
<evidence type="ECO:0000313" key="3">
    <source>
        <dbReference type="Proteomes" id="UP001140453"/>
    </source>
</evidence>
<dbReference type="AlphaFoldDB" id="A0A9W8YSE4"/>
<gene>
    <name evidence="2" type="ORF">N0V93_004961</name>
</gene>
<keyword evidence="3" id="KW-1185">Reference proteome</keyword>
<accession>A0A9W8YSE4</accession>
<name>A0A9W8YSE4_9PEZI</name>
<protein>
    <submittedName>
        <fullName evidence="2">Uncharacterized protein</fullName>
    </submittedName>
</protein>
<sequence>MTWTSSDSNGNASLSELRKNAILDVRTIQELFGLEFPYPGTLLNSPKHDPWYALQLSIQHQFHELPLLYGNAVLRNLRDLCHFLGRTCDGFSESPILDQMSAVANFFFRLCGYQRRLAIVEPSSELGLIASVPHEVHTVGDFRHMPVVWVYYDDRAGDEPGNVIFAGMCNPNSVYSPSYNGGLTNRTAPPVCTHTEDLAQDDDLISSISVSGSDSEDDGSVSVISASADILEESGATNPPQPISHTPPPNAPTGPASLCWNCGGRGHRSIFSVKPTKTSY</sequence>
<comment type="caution">
    <text evidence="2">The sequence shown here is derived from an EMBL/GenBank/DDBJ whole genome shotgun (WGS) entry which is preliminary data.</text>
</comment>
<organism evidence="2 3">
    <name type="scientific">Gnomoniopsis smithogilvyi</name>
    <dbReference type="NCBI Taxonomy" id="1191159"/>
    <lineage>
        <taxon>Eukaryota</taxon>
        <taxon>Fungi</taxon>
        <taxon>Dikarya</taxon>
        <taxon>Ascomycota</taxon>
        <taxon>Pezizomycotina</taxon>
        <taxon>Sordariomycetes</taxon>
        <taxon>Sordariomycetidae</taxon>
        <taxon>Diaporthales</taxon>
        <taxon>Gnomoniaceae</taxon>
        <taxon>Gnomoniopsis</taxon>
    </lineage>
</organism>
<evidence type="ECO:0000313" key="2">
    <source>
        <dbReference type="EMBL" id="KAJ4391344.1"/>
    </source>
</evidence>
<feature type="compositionally biased region" description="Pro residues" evidence="1">
    <location>
        <begin position="239"/>
        <end position="252"/>
    </location>
</feature>
<dbReference type="EMBL" id="JAPEVB010000003">
    <property type="protein sequence ID" value="KAJ4391344.1"/>
    <property type="molecule type" value="Genomic_DNA"/>
</dbReference>